<dbReference type="AlphaFoldDB" id="R7TZY4"/>
<dbReference type="PANTHER" id="PTHR31925:SF1">
    <property type="entry name" value="LYSOSOMAL ENZYME TRAFFICKING FACTOR"/>
    <property type="match status" value="1"/>
</dbReference>
<keyword evidence="5 9" id="KW-0472">Membrane</keyword>
<accession>R7TZY4</accession>
<comment type="similarity">
    <text evidence="6">Belongs to the LYSET family.</text>
</comment>
<evidence type="ECO:0000256" key="2">
    <source>
        <dbReference type="ARBA" id="ARBA00022692"/>
    </source>
</evidence>
<keyword evidence="4" id="KW-0333">Golgi apparatus</keyword>
<dbReference type="Proteomes" id="UP000014760">
    <property type="component" value="Unassembled WGS sequence"/>
</dbReference>
<dbReference type="HOGENOM" id="CLU_133007_0_0_1"/>
<evidence type="ECO:0000313" key="12">
    <source>
        <dbReference type="Proteomes" id="UP000014760"/>
    </source>
</evidence>
<dbReference type="GO" id="GO:0000139">
    <property type="term" value="C:Golgi membrane"/>
    <property type="evidence" value="ECO:0007669"/>
    <property type="project" value="UniProtKB-SubCell"/>
</dbReference>
<reference evidence="12" key="1">
    <citation type="submission" date="2012-12" db="EMBL/GenBank/DDBJ databases">
        <authorList>
            <person name="Hellsten U."/>
            <person name="Grimwood J."/>
            <person name="Chapman J.A."/>
            <person name="Shapiro H."/>
            <person name="Aerts A."/>
            <person name="Otillar R.P."/>
            <person name="Terry A.Y."/>
            <person name="Boore J.L."/>
            <person name="Simakov O."/>
            <person name="Marletaz F."/>
            <person name="Cho S.-J."/>
            <person name="Edsinger-Gonzales E."/>
            <person name="Havlak P."/>
            <person name="Kuo D.-H."/>
            <person name="Larsson T."/>
            <person name="Lv J."/>
            <person name="Arendt D."/>
            <person name="Savage R."/>
            <person name="Osoegawa K."/>
            <person name="de Jong P."/>
            <person name="Lindberg D.R."/>
            <person name="Seaver E.C."/>
            <person name="Weisblat D.A."/>
            <person name="Putnam N.H."/>
            <person name="Grigoriev I.V."/>
            <person name="Rokhsar D.S."/>
        </authorList>
    </citation>
    <scope>NUCLEOTIDE SEQUENCE</scope>
    <source>
        <strain evidence="12">I ESC-2004</strain>
    </source>
</reference>
<evidence type="ECO:0000256" key="6">
    <source>
        <dbReference type="ARBA" id="ARBA00034485"/>
    </source>
</evidence>
<dbReference type="Pfam" id="PF15190">
    <property type="entry name" value="TMEM251"/>
    <property type="match status" value="1"/>
</dbReference>
<evidence type="ECO:0000256" key="8">
    <source>
        <dbReference type="ARBA" id="ARBA00034557"/>
    </source>
</evidence>
<feature type="transmembrane region" description="Helical" evidence="9">
    <location>
        <begin position="66"/>
        <end position="89"/>
    </location>
</feature>
<evidence type="ECO:0000313" key="11">
    <source>
        <dbReference type="EnsemblMetazoa" id="CapteP172561"/>
    </source>
</evidence>
<comment type="subcellular location">
    <subcellularLocation>
        <location evidence="1">Golgi apparatus membrane</location>
        <topology evidence="1">Multi-pass membrane protein</topology>
    </subcellularLocation>
</comment>
<sequence length="142" mass="16155">MRRMNFRQRLSWLLAAVFLAVSCALVYYIFELSDSFNTLALDHIQRYHTDTQSSSSSSLLSHISDIPFHLLVVIIVLPYLQVFCMIIACTKPEPRLSLAFIWPVFVASCFRQIFCRKPTKTSRGVECAVNSPIANGRPLLIT</sequence>
<gene>
    <name evidence="10" type="ORF">CAPTEDRAFT_172561</name>
</gene>
<dbReference type="STRING" id="283909.R7TZY4"/>
<name>R7TZY4_CAPTE</name>
<evidence type="ECO:0000256" key="1">
    <source>
        <dbReference type="ARBA" id="ARBA00004653"/>
    </source>
</evidence>
<keyword evidence="3 9" id="KW-1133">Transmembrane helix</keyword>
<keyword evidence="12" id="KW-1185">Reference proteome</keyword>
<evidence type="ECO:0000256" key="3">
    <source>
        <dbReference type="ARBA" id="ARBA00022989"/>
    </source>
</evidence>
<evidence type="ECO:0000313" key="10">
    <source>
        <dbReference type="EMBL" id="ELT99513.1"/>
    </source>
</evidence>
<evidence type="ECO:0000256" key="5">
    <source>
        <dbReference type="ARBA" id="ARBA00023136"/>
    </source>
</evidence>
<dbReference type="EMBL" id="AMQN01001945">
    <property type="status" value="NOT_ANNOTATED_CDS"/>
    <property type="molecule type" value="Genomic_DNA"/>
</dbReference>
<proteinExistence type="inferred from homology"/>
<feature type="transmembrane region" description="Helical" evidence="9">
    <location>
        <begin position="12"/>
        <end position="30"/>
    </location>
</feature>
<reference evidence="11" key="3">
    <citation type="submission" date="2015-06" db="UniProtKB">
        <authorList>
            <consortium name="EnsemblMetazoa"/>
        </authorList>
    </citation>
    <scope>IDENTIFICATION</scope>
</reference>
<dbReference type="OrthoDB" id="6273523at2759"/>
<dbReference type="EnsemblMetazoa" id="CapteT172561">
    <property type="protein sequence ID" value="CapteP172561"/>
    <property type="gene ID" value="CapteG172561"/>
</dbReference>
<keyword evidence="2 9" id="KW-0812">Transmembrane</keyword>
<dbReference type="EMBL" id="KB306824">
    <property type="protein sequence ID" value="ELT99513.1"/>
    <property type="molecule type" value="Genomic_DNA"/>
</dbReference>
<evidence type="ECO:0000256" key="7">
    <source>
        <dbReference type="ARBA" id="ARBA00034539"/>
    </source>
</evidence>
<evidence type="ECO:0000256" key="4">
    <source>
        <dbReference type="ARBA" id="ARBA00023034"/>
    </source>
</evidence>
<reference evidence="10 12" key="2">
    <citation type="journal article" date="2013" name="Nature">
        <title>Insights into bilaterian evolution from three spiralian genomes.</title>
        <authorList>
            <person name="Simakov O."/>
            <person name="Marletaz F."/>
            <person name="Cho S.J."/>
            <person name="Edsinger-Gonzales E."/>
            <person name="Havlak P."/>
            <person name="Hellsten U."/>
            <person name="Kuo D.H."/>
            <person name="Larsson T."/>
            <person name="Lv J."/>
            <person name="Arendt D."/>
            <person name="Savage R."/>
            <person name="Osoegawa K."/>
            <person name="de Jong P."/>
            <person name="Grimwood J."/>
            <person name="Chapman J.A."/>
            <person name="Shapiro H."/>
            <person name="Aerts A."/>
            <person name="Otillar R.P."/>
            <person name="Terry A.Y."/>
            <person name="Boore J.L."/>
            <person name="Grigoriev I.V."/>
            <person name="Lindberg D.R."/>
            <person name="Seaver E.C."/>
            <person name="Weisblat D.A."/>
            <person name="Putnam N.H."/>
            <person name="Rokhsar D.S."/>
        </authorList>
    </citation>
    <scope>NUCLEOTIDE SEQUENCE</scope>
    <source>
        <strain evidence="10 12">I ESC-2004</strain>
    </source>
</reference>
<protein>
    <recommendedName>
        <fullName evidence="7">Lysosomal enzyme trafficking factor</fullName>
    </recommendedName>
    <alternativeName>
        <fullName evidence="8">Transmembrane protein 251</fullName>
    </alternativeName>
</protein>
<evidence type="ECO:0000256" key="9">
    <source>
        <dbReference type="SAM" id="Phobius"/>
    </source>
</evidence>
<dbReference type="PANTHER" id="PTHR31925">
    <property type="entry name" value="TRANSMEMBRANE PROTEIN 251"/>
    <property type="match status" value="1"/>
</dbReference>
<dbReference type="PROSITE" id="PS51257">
    <property type="entry name" value="PROKAR_LIPOPROTEIN"/>
    <property type="match status" value="1"/>
</dbReference>
<dbReference type="OMA" id="CILIACT"/>
<dbReference type="InterPro" id="IPR028024">
    <property type="entry name" value="LYSET"/>
</dbReference>
<organism evidence="10">
    <name type="scientific">Capitella teleta</name>
    <name type="common">Polychaete worm</name>
    <dbReference type="NCBI Taxonomy" id="283909"/>
    <lineage>
        <taxon>Eukaryota</taxon>
        <taxon>Metazoa</taxon>
        <taxon>Spiralia</taxon>
        <taxon>Lophotrochozoa</taxon>
        <taxon>Annelida</taxon>
        <taxon>Polychaeta</taxon>
        <taxon>Sedentaria</taxon>
        <taxon>Scolecida</taxon>
        <taxon>Capitellidae</taxon>
        <taxon>Capitella</taxon>
    </lineage>
</organism>